<dbReference type="AlphaFoldDB" id="A0A4V3CYA8"/>
<gene>
    <name evidence="4" type="ORF">EDF62_1397</name>
</gene>
<evidence type="ECO:0000259" key="3">
    <source>
        <dbReference type="PROSITE" id="PS50983"/>
    </source>
</evidence>
<evidence type="ECO:0000313" key="4">
    <source>
        <dbReference type="EMBL" id="TDP93418.1"/>
    </source>
</evidence>
<evidence type="ECO:0000256" key="2">
    <source>
        <dbReference type="SAM" id="SignalP"/>
    </source>
</evidence>
<evidence type="ECO:0000313" key="5">
    <source>
        <dbReference type="Proteomes" id="UP000295601"/>
    </source>
</evidence>
<comment type="caution">
    <text evidence="4">The sequence shown here is derived from an EMBL/GenBank/DDBJ whole genome shotgun (WGS) entry which is preliminary data.</text>
</comment>
<dbReference type="Gene3D" id="3.40.50.1980">
    <property type="entry name" value="Nitrogenase molybdenum iron protein domain"/>
    <property type="match status" value="2"/>
</dbReference>
<dbReference type="Pfam" id="PF01497">
    <property type="entry name" value="Peripla_BP_2"/>
    <property type="match status" value="1"/>
</dbReference>
<dbReference type="InterPro" id="IPR002491">
    <property type="entry name" value="ABC_transptr_periplasmic_BD"/>
</dbReference>
<protein>
    <submittedName>
        <fullName evidence="4">Iron complex transport system substrate-binding protein</fullName>
    </submittedName>
</protein>
<dbReference type="OrthoDB" id="9797850at2"/>
<name>A0A4V3CYA8_9MICO</name>
<dbReference type="PANTHER" id="PTHR30535">
    <property type="entry name" value="VITAMIN B12-BINDING PROTEIN"/>
    <property type="match status" value="1"/>
</dbReference>
<dbReference type="EMBL" id="SNYA01000003">
    <property type="protein sequence ID" value="TDP93418.1"/>
    <property type="molecule type" value="Genomic_DNA"/>
</dbReference>
<keyword evidence="2" id="KW-0732">Signal</keyword>
<dbReference type="PANTHER" id="PTHR30535:SF7">
    <property type="entry name" value="IRON(III) DICITRATE-BINDING PROTEIN"/>
    <property type="match status" value="1"/>
</dbReference>
<reference evidence="4 5" key="1">
    <citation type="submission" date="2019-03" db="EMBL/GenBank/DDBJ databases">
        <title>Genomic analyses of the natural microbiome of Caenorhabditis elegans.</title>
        <authorList>
            <person name="Samuel B."/>
        </authorList>
    </citation>
    <scope>NUCLEOTIDE SEQUENCE [LARGE SCALE GENOMIC DNA]</scope>
    <source>
        <strain evidence="4 5">JUb18</strain>
    </source>
</reference>
<evidence type="ECO:0000256" key="1">
    <source>
        <dbReference type="ARBA" id="ARBA00008814"/>
    </source>
</evidence>
<dbReference type="RefSeq" id="WP_133616437.1">
    <property type="nucleotide sequence ID" value="NZ_SNYA01000003.1"/>
</dbReference>
<keyword evidence="5" id="KW-1185">Reference proteome</keyword>
<sequence>MNRLTRTLSITAASLLALTLAACTGSPRPEDATAHGADGYPVTVTSCGTDYTYDRAPERVLLGAPGIVRTLDELGVADSAIGYTLSDYAVEGLDEFPNLTVTSADYTPSREFLISAQPDLFLSNDEQQLLGDGAASVDDLGAIPANLYVLGDYCVDAPAQSTLDVVYDDIEHLGAIYNVPDSAASLVEELKARVTAATAPLSFEADFTAGAVTIFDGKVYALGGSYYAAILHALGLTNGFADLDSNWSEITPEAVLASDLDVILVTAPEGDATGAVETASELFANAPAAQHGRIVAIDDTAFQSVGVAIVDVIEETAAQLAVR</sequence>
<dbReference type="PROSITE" id="PS51257">
    <property type="entry name" value="PROKAR_LIPOPROTEIN"/>
    <property type="match status" value="1"/>
</dbReference>
<dbReference type="InterPro" id="IPR050902">
    <property type="entry name" value="ABC_Transporter_SBP"/>
</dbReference>
<organism evidence="4 5">
    <name type="scientific">Leucobacter luti</name>
    <dbReference type="NCBI Taxonomy" id="340320"/>
    <lineage>
        <taxon>Bacteria</taxon>
        <taxon>Bacillati</taxon>
        <taxon>Actinomycetota</taxon>
        <taxon>Actinomycetes</taxon>
        <taxon>Micrococcales</taxon>
        <taxon>Microbacteriaceae</taxon>
        <taxon>Leucobacter</taxon>
    </lineage>
</organism>
<feature type="signal peptide" evidence="2">
    <location>
        <begin position="1"/>
        <end position="22"/>
    </location>
</feature>
<accession>A0A4V3CYA8</accession>
<feature type="domain" description="Fe/B12 periplasmic-binding" evidence="3">
    <location>
        <begin position="59"/>
        <end position="323"/>
    </location>
</feature>
<dbReference type="PROSITE" id="PS50983">
    <property type="entry name" value="FE_B12_PBP"/>
    <property type="match status" value="1"/>
</dbReference>
<proteinExistence type="inferred from homology"/>
<comment type="similarity">
    <text evidence="1">Belongs to the bacterial solute-binding protein 8 family.</text>
</comment>
<dbReference type="SUPFAM" id="SSF53807">
    <property type="entry name" value="Helical backbone' metal receptor"/>
    <property type="match status" value="1"/>
</dbReference>
<dbReference type="Proteomes" id="UP000295601">
    <property type="component" value="Unassembled WGS sequence"/>
</dbReference>
<feature type="chain" id="PRO_5039457059" evidence="2">
    <location>
        <begin position="23"/>
        <end position="323"/>
    </location>
</feature>